<reference evidence="2 3" key="1">
    <citation type="submission" date="2019-05" db="EMBL/GenBank/DDBJ databases">
        <title>Another draft genome of Portunus trituberculatus and its Hox gene families provides insights of decapod evolution.</title>
        <authorList>
            <person name="Jeong J.-H."/>
            <person name="Song I."/>
            <person name="Kim S."/>
            <person name="Choi T."/>
            <person name="Kim D."/>
            <person name="Ryu S."/>
            <person name="Kim W."/>
        </authorList>
    </citation>
    <scope>NUCLEOTIDE SEQUENCE [LARGE SCALE GENOMIC DNA]</scope>
    <source>
        <tissue evidence="2">Muscle</tissue>
    </source>
</reference>
<dbReference type="AlphaFoldDB" id="A0A5B7D0U5"/>
<evidence type="ECO:0000256" key="1">
    <source>
        <dbReference type="SAM" id="MobiDB-lite"/>
    </source>
</evidence>
<accession>A0A5B7D0U5</accession>
<name>A0A5B7D0U5_PORTR</name>
<comment type="caution">
    <text evidence="2">The sequence shown here is derived from an EMBL/GenBank/DDBJ whole genome shotgun (WGS) entry which is preliminary data.</text>
</comment>
<feature type="region of interest" description="Disordered" evidence="1">
    <location>
        <begin position="1"/>
        <end position="21"/>
    </location>
</feature>
<sequence>MPSSEPKESLGGGRAAQSLPTLLKGSSWVDDSRERGVHLTAKNAGVEEKLHDLCGRSDGFLIIDGEVLYKLSGEEADGDELVKALQQTVQAGSLPGGQVAELRHSAIVWTSVSSVRPVAVFRPSTRGERGGRAELGVDTLAMLTSCTREHVAVFPEAELWPFPDTEEATPDSSVRD</sequence>
<evidence type="ECO:0000313" key="3">
    <source>
        <dbReference type="Proteomes" id="UP000324222"/>
    </source>
</evidence>
<proteinExistence type="predicted"/>
<evidence type="ECO:0000313" key="2">
    <source>
        <dbReference type="EMBL" id="MPC15662.1"/>
    </source>
</evidence>
<protein>
    <submittedName>
        <fullName evidence="2">Uncharacterized protein</fullName>
    </submittedName>
</protein>
<dbReference type="Proteomes" id="UP000324222">
    <property type="component" value="Unassembled WGS sequence"/>
</dbReference>
<gene>
    <name evidence="2" type="ORF">E2C01_008460</name>
</gene>
<keyword evidence="3" id="KW-1185">Reference proteome</keyword>
<organism evidence="2 3">
    <name type="scientific">Portunus trituberculatus</name>
    <name type="common">Swimming crab</name>
    <name type="synonym">Neptunus trituberculatus</name>
    <dbReference type="NCBI Taxonomy" id="210409"/>
    <lineage>
        <taxon>Eukaryota</taxon>
        <taxon>Metazoa</taxon>
        <taxon>Ecdysozoa</taxon>
        <taxon>Arthropoda</taxon>
        <taxon>Crustacea</taxon>
        <taxon>Multicrustacea</taxon>
        <taxon>Malacostraca</taxon>
        <taxon>Eumalacostraca</taxon>
        <taxon>Eucarida</taxon>
        <taxon>Decapoda</taxon>
        <taxon>Pleocyemata</taxon>
        <taxon>Brachyura</taxon>
        <taxon>Eubrachyura</taxon>
        <taxon>Portunoidea</taxon>
        <taxon>Portunidae</taxon>
        <taxon>Portuninae</taxon>
        <taxon>Portunus</taxon>
    </lineage>
</organism>
<dbReference type="EMBL" id="VSRR010000445">
    <property type="protein sequence ID" value="MPC15662.1"/>
    <property type="molecule type" value="Genomic_DNA"/>
</dbReference>